<dbReference type="Proteomes" id="UP000199042">
    <property type="component" value="Unassembled WGS sequence"/>
</dbReference>
<accession>A0AB38A0A6</accession>
<evidence type="ECO:0000313" key="1">
    <source>
        <dbReference type="EMBL" id="SEA48012.1"/>
    </source>
</evidence>
<name>A0AB38A0A6_9LACT</name>
<gene>
    <name evidence="1" type="ORF">SAMN04488525_103202</name>
</gene>
<organism evidence="1 2">
    <name type="scientific">Trichococcus collinsii</name>
    <dbReference type="NCBI Taxonomy" id="157076"/>
    <lineage>
        <taxon>Bacteria</taxon>
        <taxon>Bacillati</taxon>
        <taxon>Bacillota</taxon>
        <taxon>Bacilli</taxon>
        <taxon>Lactobacillales</taxon>
        <taxon>Carnobacteriaceae</taxon>
        <taxon>Trichococcus</taxon>
    </lineage>
</organism>
<keyword evidence="2" id="KW-1185">Reference proteome</keyword>
<dbReference type="EMBL" id="FNQH01000003">
    <property type="protein sequence ID" value="SEA48012.1"/>
    <property type="molecule type" value="Genomic_DNA"/>
</dbReference>
<comment type="caution">
    <text evidence="1">The sequence shown here is derived from an EMBL/GenBank/DDBJ whole genome shotgun (WGS) entry which is preliminary data.</text>
</comment>
<sequence>MDQVNREKIVSELKSIPGLKGIVGYGGGDNTTESAIFLYHVAGGLTNQELEYVVHRLDDIEGSQHYRLREVDSVMHAISDCLDGKITIKHESGHPFGVVNSSYAAEIHYGRILWETPDHPIKTLKEKLAMQGSYPEKLRQATIAYFMKEATLSLENGHSQAMQGDIHYASGSFFQASCSWVQVIHALNRQFLLSDKGGVKRANQLPISPKQFRVRVNQVYRYFAANNPTLAYCEIDMLESEMSMLVRSFTEDVEGFL</sequence>
<evidence type="ECO:0000313" key="2">
    <source>
        <dbReference type="Proteomes" id="UP000199042"/>
    </source>
</evidence>
<reference evidence="1 2" key="1">
    <citation type="submission" date="2016-10" db="EMBL/GenBank/DDBJ databases">
        <authorList>
            <person name="Varghese N."/>
            <person name="Submissions S."/>
        </authorList>
    </citation>
    <scope>NUCLEOTIDE SEQUENCE [LARGE SCALE GENOMIC DNA]</scope>
    <source>
        <strain evidence="1 2">DSM 14526</strain>
    </source>
</reference>
<proteinExistence type="predicted"/>
<dbReference type="RefSeq" id="WP_086985681.1">
    <property type="nucleotide sequence ID" value="NZ_FJNA01000001.1"/>
</dbReference>
<dbReference type="AlphaFoldDB" id="A0AB38A0A6"/>
<protein>
    <submittedName>
        <fullName evidence="1">Uncharacterized protein</fullName>
    </submittedName>
</protein>